<keyword evidence="1" id="KW-1133">Transmembrane helix</keyword>
<feature type="transmembrane region" description="Helical" evidence="1">
    <location>
        <begin position="73"/>
        <end position="94"/>
    </location>
</feature>
<dbReference type="Pfam" id="PF13398">
    <property type="entry name" value="Peptidase_M50B"/>
    <property type="match status" value="1"/>
</dbReference>
<proteinExistence type="predicted"/>
<dbReference type="PANTHER" id="PTHR33979">
    <property type="entry name" value="OS02G0221600 PROTEIN"/>
    <property type="match status" value="1"/>
</dbReference>
<gene>
    <name evidence="2" type="ORF">AABB28_11665</name>
</gene>
<dbReference type="KEGG" id="yag:AABB28_11665"/>
<keyword evidence="1" id="KW-0812">Transmembrane</keyword>
<dbReference type="AlphaFoldDB" id="A0AAN0M6L0"/>
<reference evidence="2 3" key="1">
    <citation type="submission" date="2024-04" db="EMBL/GenBank/DDBJ databases">
        <title>Phylogenomic analyses of a clade within the roseobacter group suggest taxonomic reassignments of species of the genera Aestuariivita, Citreicella, Loktanella, Nautella, Pelagibaca, Ruegeria, Thalassobius, Thiobacimonas and Tropicibacter, and the proposal o.</title>
        <authorList>
            <person name="Jeon C.O."/>
        </authorList>
    </citation>
    <scope>NUCLEOTIDE SEQUENCE [LARGE SCALE GENOMIC DNA]</scope>
    <source>
        <strain evidence="2 3">G8-12</strain>
    </source>
</reference>
<dbReference type="EMBL" id="CP151762">
    <property type="protein sequence ID" value="WZU62546.1"/>
    <property type="molecule type" value="Genomic_DNA"/>
</dbReference>
<evidence type="ECO:0000313" key="3">
    <source>
        <dbReference type="Proteomes" id="UP001451782"/>
    </source>
</evidence>
<feature type="transmembrane region" description="Helical" evidence="1">
    <location>
        <begin position="187"/>
        <end position="214"/>
    </location>
</feature>
<organism evidence="2 3">
    <name type="scientific">Yoonia algicola</name>
    <dbReference type="NCBI Taxonomy" id="3137368"/>
    <lineage>
        <taxon>Bacteria</taxon>
        <taxon>Pseudomonadati</taxon>
        <taxon>Pseudomonadota</taxon>
        <taxon>Alphaproteobacteria</taxon>
        <taxon>Rhodobacterales</taxon>
        <taxon>Paracoccaceae</taxon>
        <taxon>Yoonia</taxon>
    </lineage>
</organism>
<dbReference type="Proteomes" id="UP001451782">
    <property type="component" value="Chromosome"/>
</dbReference>
<evidence type="ECO:0000256" key="1">
    <source>
        <dbReference type="SAM" id="Phobius"/>
    </source>
</evidence>
<keyword evidence="1" id="KW-0472">Membrane</keyword>
<name>A0AAN0M6L0_9RHOB</name>
<sequence>MALLRGHWQLLALTAAVFALWQTPAVVPLKILIVFFHEASHAIATLLTGGDVVSLSVSADQGGLVISRGGNRFVTLTAGYLGSLLVGVVLLLAATRTSADRKVMALCGMVTLVIAGLYVRDLFALAFCMGMGAVMLLMARYLGHKANDLALRVIGLTSMIYVPYDIFSDTIARASLRSDARMLAEEFGGTTVMWGGLWLLISVGIIGWCLRYGLGRSSNLKLR</sequence>
<accession>A0AAN0M6L0</accession>
<dbReference type="RefSeq" id="WP_342068949.1">
    <property type="nucleotide sequence ID" value="NZ_CP151762.1"/>
</dbReference>
<protein>
    <submittedName>
        <fullName evidence="2">M50 family metallopeptidase</fullName>
    </submittedName>
</protein>
<feature type="transmembrane region" description="Helical" evidence="1">
    <location>
        <begin position="101"/>
        <end position="118"/>
    </location>
</feature>
<dbReference type="InterPro" id="IPR049500">
    <property type="entry name" value="Peptidase_M50B-like"/>
</dbReference>
<evidence type="ECO:0000313" key="2">
    <source>
        <dbReference type="EMBL" id="WZU62546.1"/>
    </source>
</evidence>
<dbReference type="PANTHER" id="PTHR33979:SF2">
    <property type="entry name" value="PEPTIDASE M50B-LIKE-DOMAIN-CONTAINING PROTEIN"/>
    <property type="match status" value="1"/>
</dbReference>
<feature type="transmembrane region" description="Helical" evidence="1">
    <location>
        <begin position="149"/>
        <end position="167"/>
    </location>
</feature>
<feature type="transmembrane region" description="Helical" evidence="1">
    <location>
        <begin position="124"/>
        <end position="142"/>
    </location>
</feature>
<keyword evidence="3" id="KW-1185">Reference proteome</keyword>